<sequence>MKKIIFVLLLAVVVVVGGSLVWSITNLFSGESNAAVNEVKSFNGNSIAEIDASTDVGDITIEESADDEIHVELKGDLSRDEAGDLKFGVEDDDGTLHVTVSHDNEVSSIFSLFSFGSKFAGDVNLEIQLPKKEFDSIRLASNVGDIEVNEAAGPLDIETEVGEIRVTADTIVEDIAIHSNVGDVEFKVNEVPANVTIDLRTDVGDASTEQVNGMQRASGREVMQELGEGGPTLKIATQVGEIDVKQQ</sequence>
<protein>
    <recommendedName>
        <fullName evidence="1">DUF4097 domain-containing protein</fullName>
    </recommendedName>
</protein>
<organism evidence="2 3">
    <name type="scientific">Planococcus lenghuensis</name>
    <dbReference type="NCBI Taxonomy" id="2213202"/>
    <lineage>
        <taxon>Bacteria</taxon>
        <taxon>Bacillati</taxon>
        <taxon>Bacillota</taxon>
        <taxon>Bacilli</taxon>
        <taxon>Bacillales</taxon>
        <taxon>Caryophanaceae</taxon>
        <taxon>Planococcus</taxon>
    </lineage>
</organism>
<feature type="domain" description="DUF4097" evidence="1">
    <location>
        <begin position="134"/>
        <end position="244"/>
    </location>
</feature>
<proteinExistence type="predicted"/>
<gene>
    <name evidence="2" type="ORF">B0X71_03680</name>
</gene>
<accession>A0A1Q2KWV1</accession>
<dbReference type="EMBL" id="CP019640">
    <property type="protein sequence ID" value="AQQ52297.1"/>
    <property type="molecule type" value="Genomic_DNA"/>
</dbReference>
<dbReference type="InterPro" id="IPR025164">
    <property type="entry name" value="Toastrack_DUF4097"/>
</dbReference>
<evidence type="ECO:0000313" key="2">
    <source>
        <dbReference type="EMBL" id="AQQ52297.1"/>
    </source>
</evidence>
<dbReference type="RefSeq" id="WP_077588176.1">
    <property type="nucleotide sequence ID" value="NZ_CP019640.1"/>
</dbReference>
<dbReference type="KEGG" id="pmar:B0X71_03680"/>
<evidence type="ECO:0000259" key="1">
    <source>
        <dbReference type="Pfam" id="PF13349"/>
    </source>
</evidence>
<name>A0A1Q2KWV1_9BACL</name>
<keyword evidence="3" id="KW-1185">Reference proteome</keyword>
<reference evidence="2 3" key="1">
    <citation type="submission" date="2017-02" db="EMBL/GenBank/DDBJ databases">
        <title>The complete genomic sequence of a novel cold adapted crude oil-degrading bacterium Planococcus qaidamina Y42.</title>
        <authorList>
            <person name="Yang R."/>
        </authorList>
    </citation>
    <scope>NUCLEOTIDE SEQUENCE [LARGE SCALE GENOMIC DNA]</scope>
    <source>
        <strain evidence="2 3">Y42</strain>
    </source>
</reference>
<dbReference type="AlphaFoldDB" id="A0A1Q2KWV1"/>
<dbReference type="Proteomes" id="UP000188184">
    <property type="component" value="Chromosome"/>
</dbReference>
<dbReference type="OrthoDB" id="2380881at2"/>
<dbReference type="Pfam" id="PF13349">
    <property type="entry name" value="DUF4097"/>
    <property type="match status" value="1"/>
</dbReference>
<evidence type="ECO:0000313" key="3">
    <source>
        <dbReference type="Proteomes" id="UP000188184"/>
    </source>
</evidence>